<feature type="region of interest" description="Disordered" evidence="1">
    <location>
        <begin position="40"/>
        <end position="64"/>
    </location>
</feature>
<dbReference type="Pfam" id="PF15327">
    <property type="entry name" value="Tankyrase_bdg_C"/>
    <property type="match status" value="1"/>
</dbReference>
<dbReference type="InterPro" id="IPR040006">
    <property type="entry name" value="TNKS1BP1-like"/>
</dbReference>
<feature type="domain" description="Tankyrase 1-binding protein C-terminal" evidence="2">
    <location>
        <begin position="256"/>
        <end position="317"/>
    </location>
</feature>
<organism evidence="3 4">
    <name type="scientific">Scyliorhinus torazame</name>
    <name type="common">Cloudy catshark</name>
    <name type="synonym">Catulus torazame</name>
    <dbReference type="NCBI Taxonomy" id="75743"/>
    <lineage>
        <taxon>Eukaryota</taxon>
        <taxon>Metazoa</taxon>
        <taxon>Chordata</taxon>
        <taxon>Craniata</taxon>
        <taxon>Vertebrata</taxon>
        <taxon>Chondrichthyes</taxon>
        <taxon>Elasmobranchii</taxon>
        <taxon>Galeomorphii</taxon>
        <taxon>Galeoidea</taxon>
        <taxon>Carcharhiniformes</taxon>
        <taxon>Scyliorhinidae</taxon>
        <taxon>Scyliorhinus</taxon>
    </lineage>
</organism>
<feature type="region of interest" description="Disordered" evidence="1">
    <location>
        <begin position="228"/>
        <end position="251"/>
    </location>
</feature>
<evidence type="ECO:0000313" key="3">
    <source>
        <dbReference type="EMBL" id="GCB66141.1"/>
    </source>
</evidence>
<feature type="compositionally biased region" description="Polar residues" evidence="1">
    <location>
        <begin position="239"/>
        <end position="250"/>
    </location>
</feature>
<dbReference type="OrthoDB" id="9950932at2759"/>
<dbReference type="EMBL" id="BFAA01008252">
    <property type="protein sequence ID" value="GCB66141.1"/>
    <property type="molecule type" value="Genomic_DNA"/>
</dbReference>
<evidence type="ECO:0000259" key="2">
    <source>
        <dbReference type="Pfam" id="PF15327"/>
    </source>
</evidence>
<dbReference type="Proteomes" id="UP000288216">
    <property type="component" value="Unassembled WGS sequence"/>
</dbReference>
<reference evidence="3 4" key="1">
    <citation type="journal article" date="2018" name="Nat. Ecol. Evol.">
        <title>Shark genomes provide insights into elasmobranch evolution and the origin of vertebrates.</title>
        <authorList>
            <person name="Hara Y"/>
            <person name="Yamaguchi K"/>
            <person name="Onimaru K"/>
            <person name="Kadota M"/>
            <person name="Koyanagi M"/>
            <person name="Keeley SD"/>
            <person name="Tatsumi K"/>
            <person name="Tanaka K"/>
            <person name="Motone F"/>
            <person name="Kageyama Y"/>
            <person name="Nozu R"/>
            <person name="Adachi N"/>
            <person name="Nishimura O"/>
            <person name="Nakagawa R"/>
            <person name="Tanegashima C"/>
            <person name="Kiyatake I"/>
            <person name="Matsumoto R"/>
            <person name="Murakumo K"/>
            <person name="Nishida K"/>
            <person name="Terakita A"/>
            <person name="Kuratani S"/>
            <person name="Sato K"/>
            <person name="Hyodo S Kuraku.S."/>
        </authorList>
    </citation>
    <scope>NUCLEOTIDE SEQUENCE [LARGE SCALE GENOMIC DNA]</scope>
</reference>
<dbReference type="InterPro" id="IPR032764">
    <property type="entry name" value="Tankyrase-bd_C"/>
</dbReference>
<evidence type="ECO:0000256" key="1">
    <source>
        <dbReference type="SAM" id="MobiDB-lite"/>
    </source>
</evidence>
<dbReference type="PANTHER" id="PTHR22042:SF3">
    <property type="entry name" value="RIKEN CDNA 2900026A02 GENE"/>
    <property type="match status" value="1"/>
</dbReference>
<gene>
    <name evidence="3" type="ORF">scyTo_0014959</name>
</gene>
<comment type="caution">
    <text evidence="3">The sequence shown here is derived from an EMBL/GenBank/DDBJ whole genome shotgun (WGS) entry which is preliminary data.</text>
</comment>
<sequence length="322" mass="35986">MDYLGDKLTVAHGHVAQWMGSVRRSLQEALNLVGTAVSEADRNGASGGGGHPGRAPLKRTSSFRHFASRSRESFRRFSVRSQQRFQSLRKRSSTLSTTSDPQDTDRLKQCCIGPSAKAKDTDDLVQESGQFCNCEERDQYGTYEERSSSTNEEVDPCDTRHERKYSKHENYRPVSPCKEPSTILAACPRKEHVQSRVSMSSRSELTPTSEHHLGFFQDSRSINYGLSSFELESPDDTDSLQSTDPGTQVGPTPHGFSFLEPVTTLDSGAQKSRIQLRRKTIRRAPTIHKKGSGDQTESIGHFFPMGEDSWMYKDSTGKLVLD</sequence>
<dbReference type="STRING" id="75743.A0A401NZ50"/>
<protein>
    <recommendedName>
        <fullName evidence="2">Tankyrase 1-binding protein C-terminal domain-containing protein</fullName>
    </recommendedName>
</protein>
<dbReference type="PANTHER" id="PTHR22042">
    <property type="entry name" value="TANKYRASE 1 BINDING PROTEIN"/>
    <property type="match status" value="1"/>
</dbReference>
<feature type="region of interest" description="Disordered" evidence="1">
    <location>
        <begin position="85"/>
        <end position="107"/>
    </location>
</feature>
<dbReference type="AlphaFoldDB" id="A0A401NZ50"/>
<accession>A0A401NZ50</accession>
<keyword evidence="4" id="KW-1185">Reference proteome</keyword>
<evidence type="ECO:0000313" key="4">
    <source>
        <dbReference type="Proteomes" id="UP000288216"/>
    </source>
</evidence>
<name>A0A401NZ50_SCYTO</name>
<proteinExistence type="predicted"/>